<evidence type="ECO:0008006" key="3">
    <source>
        <dbReference type="Google" id="ProtNLM"/>
    </source>
</evidence>
<evidence type="ECO:0000313" key="1">
    <source>
        <dbReference type="EMBL" id="MDL5159409.1"/>
    </source>
</evidence>
<sequence>MPRSRIDVGGAIDTWIRELPNLGRARDMHDDWAQATHLMLEAARGHTHVDTGQLRATSYSTTQARGAWQIEGRILWPARNPDTGYHYAQQEFGLPNIQRFRRHAGTDHDAPALAFAEAYPAFIEAIGSGLERQVRGWA</sequence>
<organism evidence="1 2">
    <name type="scientific">Actinomycetospora termitidis</name>
    <dbReference type="NCBI Taxonomy" id="3053470"/>
    <lineage>
        <taxon>Bacteria</taxon>
        <taxon>Bacillati</taxon>
        <taxon>Actinomycetota</taxon>
        <taxon>Actinomycetes</taxon>
        <taxon>Pseudonocardiales</taxon>
        <taxon>Pseudonocardiaceae</taxon>
        <taxon>Actinomycetospora</taxon>
    </lineage>
</organism>
<accession>A0ABT7MFG8</accession>
<evidence type="ECO:0000313" key="2">
    <source>
        <dbReference type="Proteomes" id="UP001231924"/>
    </source>
</evidence>
<reference evidence="1 2" key="1">
    <citation type="submission" date="2023-06" db="EMBL/GenBank/DDBJ databases">
        <title>Actinomycetospora Odt1-22.</title>
        <authorList>
            <person name="Supong K."/>
        </authorList>
    </citation>
    <scope>NUCLEOTIDE SEQUENCE [LARGE SCALE GENOMIC DNA]</scope>
    <source>
        <strain evidence="1 2">Odt1-22</strain>
    </source>
</reference>
<name>A0ABT7MFG8_9PSEU</name>
<keyword evidence="2" id="KW-1185">Reference proteome</keyword>
<gene>
    <name evidence="1" type="ORF">QRT03_25810</name>
</gene>
<comment type="caution">
    <text evidence="1">The sequence shown here is derived from an EMBL/GenBank/DDBJ whole genome shotgun (WGS) entry which is preliminary data.</text>
</comment>
<dbReference type="EMBL" id="JASVWF010000007">
    <property type="protein sequence ID" value="MDL5159409.1"/>
    <property type="molecule type" value="Genomic_DNA"/>
</dbReference>
<protein>
    <recommendedName>
        <fullName evidence="3">HK97 gp10 family phage protein</fullName>
    </recommendedName>
</protein>
<proteinExistence type="predicted"/>
<dbReference type="RefSeq" id="WP_286056003.1">
    <property type="nucleotide sequence ID" value="NZ_JASVWF010000007.1"/>
</dbReference>
<dbReference type="Proteomes" id="UP001231924">
    <property type="component" value="Unassembled WGS sequence"/>
</dbReference>